<dbReference type="EMBL" id="JAIWYP010000008">
    <property type="protein sequence ID" value="KAH3782836.1"/>
    <property type="molecule type" value="Genomic_DNA"/>
</dbReference>
<dbReference type="Pfam" id="PF13843">
    <property type="entry name" value="DDE_Tnp_1_7"/>
    <property type="match status" value="1"/>
</dbReference>
<dbReference type="AlphaFoldDB" id="A0A9D4ENE4"/>
<sequence length="66" mass="7376">MDRKPVHHLSSLSDPTEICDATHQSGQNILHLQQLHSVAAYNRSMGGVDLHDQLRAKYPSGRNSKK</sequence>
<organism evidence="2 3">
    <name type="scientific">Dreissena polymorpha</name>
    <name type="common">Zebra mussel</name>
    <name type="synonym">Mytilus polymorpha</name>
    <dbReference type="NCBI Taxonomy" id="45954"/>
    <lineage>
        <taxon>Eukaryota</taxon>
        <taxon>Metazoa</taxon>
        <taxon>Spiralia</taxon>
        <taxon>Lophotrochozoa</taxon>
        <taxon>Mollusca</taxon>
        <taxon>Bivalvia</taxon>
        <taxon>Autobranchia</taxon>
        <taxon>Heteroconchia</taxon>
        <taxon>Euheterodonta</taxon>
        <taxon>Imparidentia</taxon>
        <taxon>Neoheterodontei</taxon>
        <taxon>Myida</taxon>
        <taxon>Dreissenoidea</taxon>
        <taxon>Dreissenidae</taxon>
        <taxon>Dreissena</taxon>
    </lineage>
</organism>
<evidence type="ECO:0000259" key="1">
    <source>
        <dbReference type="Pfam" id="PF13843"/>
    </source>
</evidence>
<keyword evidence="3" id="KW-1185">Reference proteome</keyword>
<reference evidence="2" key="1">
    <citation type="journal article" date="2019" name="bioRxiv">
        <title>The Genome of the Zebra Mussel, Dreissena polymorpha: A Resource for Invasive Species Research.</title>
        <authorList>
            <person name="McCartney M.A."/>
            <person name="Auch B."/>
            <person name="Kono T."/>
            <person name="Mallez S."/>
            <person name="Zhang Y."/>
            <person name="Obille A."/>
            <person name="Becker A."/>
            <person name="Abrahante J.E."/>
            <person name="Garbe J."/>
            <person name="Badalamenti J.P."/>
            <person name="Herman A."/>
            <person name="Mangelson H."/>
            <person name="Liachko I."/>
            <person name="Sullivan S."/>
            <person name="Sone E.D."/>
            <person name="Koren S."/>
            <person name="Silverstein K.A.T."/>
            <person name="Beckman K.B."/>
            <person name="Gohl D.M."/>
        </authorList>
    </citation>
    <scope>NUCLEOTIDE SEQUENCE</scope>
    <source>
        <strain evidence="2">Duluth1</strain>
        <tissue evidence="2">Whole animal</tissue>
    </source>
</reference>
<dbReference type="InterPro" id="IPR029526">
    <property type="entry name" value="PGBD"/>
</dbReference>
<gene>
    <name evidence="2" type="ORF">DPMN_160756</name>
</gene>
<dbReference type="Proteomes" id="UP000828390">
    <property type="component" value="Unassembled WGS sequence"/>
</dbReference>
<name>A0A9D4ENE4_DREPO</name>
<comment type="caution">
    <text evidence="2">The sequence shown here is derived from an EMBL/GenBank/DDBJ whole genome shotgun (WGS) entry which is preliminary data.</text>
</comment>
<proteinExistence type="predicted"/>
<feature type="domain" description="PiggyBac transposable element-derived protein" evidence="1">
    <location>
        <begin position="3"/>
        <end position="65"/>
    </location>
</feature>
<evidence type="ECO:0000313" key="2">
    <source>
        <dbReference type="EMBL" id="KAH3782836.1"/>
    </source>
</evidence>
<accession>A0A9D4ENE4</accession>
<protein>
    <recommendedName>
        <fullName evidence="1">PiggyBac transposable element-derived protein domain-containing protein</fullName>
    </recommendedName>
</protein>
<reference evidence="2" key="2">
    <citation type="submission" date="2020-11" db="EMBL/GenBank/DDBJ databases">
        <authorList>
            <person name="McCartney M.A."/>
            <person name="Auch B."/>
            <person name="Kono T."/>
            <person name="Mallez S."/>
            <person name="Becker A."/>
            <person name="Gohl D.M."/>
            <person name="Silverstein K.A.T."/>
            <person name="Koren S."/>
            <person name="Bechman K.B."/>
            <person name="Herman A."/>
            <person name="Abrahante J.E."/>
            <person name="Garbe J."/>
        </authorList>
    </citation>
    <scope>NUCLEOTIDE SEQUENCE</scope>
    <source>
        <strain evidence="2">Duluth1</strain>
        <tissue evidence="2">Whole animal</tissue>
    </source>
</reference>
<evidence type="ECO:0000313" key="3">
    <source>
        <dbReference type="Proteomes" id="UP000828390"/>
    </source>
</evidence>